<comment type="subcellular location">
    <subcellularLocation>
        <location evidence="1">Endomembrane system</location>
        <topology evidence="1">Multi-pass membrane protein</topology>
    </subcellularLocation>
</comment>
<feature type="transmembrane region" description="Helical" evidence="6">
    <location>
        <begin position="128"/>
        <end position="153"/>
    </location>
</feature>
<keyword evidence="4 6" id="KW-1133">Transmembrane helix</keyword>
<dbReference type="RefSeq" id="WP_090632547.1">
    <property type="nucleotide sequence ID" value="NZ_FOCP01000013.1"/>
</dbReference>
<dbReference type="Pfam" id="PF11700">
    <property type="entry name" value="ATG22"/>
    <property type="match status" value="1"/>
</dbReference>
<keyword evidence="2" id="KW-0813">Transport</keyword>
<feature type="transmembrane region" description="Helical" evidence="6">
    <location>
        <begin position="287"/>
        <end position="307"/>
    </location>
</feature>
<sequence>MFDFANSGYTTVVITAIFNAYFVAEIANNENWGTFAWTASLAVSYVLIILTAPALGAYADAYAVKKPLLLATTAGCIVFTALLYYAGPGDLWLAIMLIILTNFFFGSGENLIAAFLPELAKNQSLGKVSGWGWGLGYLGGLFTLGCCLVYVTWAQAQGHEASQYVPVTMVITATIFAVASLPTFLYLKERAQPQPHRHGRRIVYESFSRLRDTLKHVRHYQDLMRFLVCLVFYQAGIQTVIALAAIYAQQAMGFDTQETLLLILLVNITAALGAFAFGHIQDKLGHLLTIGLTLVGWIIMILMAWAAEDRAMFWAAANLAGLCLGASQSAGRALVGLFSPVTRRAEFFGLWGLAVKLSSILGPLTYGWVSWISQGDHRLAMLITGSYFIIGLLILARINVIRGQIAAQHDPTATEL</sequence>
<feature type="transmembrane region" description="Helical" evidence="6">
    <location>
        <begin position="226"/>
        <end position="248"/>
    </location>
</feature>
<feature type="transmembrane region" description="Helical" evidence="6">
    <location>
        <begin position="92"/>
        <end position="116"/>
    </location>
</feature>
<proteinExistence type="predicted"/>
<feature type="transmembrane region" description="Helical" evidence="6">
    <location>
        <begin position="36"/>
        <end position="56"/>
    </location>
</feature>
<dbReference type="PANTHER" id="PTHR23519">
    <property type="entry name" value="AUTOPHAGY-RELATED PROTEIN 22"/>
    <property type="match status" value="1"/>
</dbReference>
<feature type="transmembrane region" description="Helical" evidence="6">
    <location>
        <begin position="165"/>
        <end position="187"/>
    </location>
</feature>
<keyword evidence="5 6" id="KW-0472">Membrane</keyword>
<dbReference type="STRING" id="917.SAMN05216326_1026"/>
<feature type="transmembrane region" description="Helical" evidence="6">
    <location>
        <begin position="347"/>
        <end position="366"/>
    </location>
</feature>
<feature type="transmembrane region" description="Helical" evidence="6">
    <location>
        <begin position="378"/>
        <end position="396"/>
    </location>
</feature>
<reference evidence="8 9" key="1">
    <citation type="submission" date="2016-10" db="EMBL/GenBank/DDBJ databases">
        <authorList>
            <person name="de Groot N.N."/>
        </authorList>
    </citation>
    <scope>NUCLEOTIDE SEQUENCE [LARGE SCALE GENOMIC DNA]</scope>
    <source>
        <strain evidence="8 9">Nm22</strain>
    </source>
</reference>
<dbReference type="InterPro" id="IPR024671">
    <property type="entry name" value="Atg22-like"/>
</dbReference>
<dbReference type="InterPro" id="IPR036259">
    <property type="entry name" value="MFS_trans_sf"/>
</dbReference>
<gene>
    <name evidence="8" type="ORF">SAMN05216325_11324</name>
</gene>
<name>A0A1H8FG12_9PROT</name>
<dbReference type="PANTHER" id="PTHR23519:SF1">
    <property type="entry name" value="AUTOPHAGY-RELATED PROTEIN 22"/>
    <property type="match status" value="1"/>
</dbReference>
<feature type="transmembrane region" description="Helical" evidence="6">
    <location>
        <begin position="68"/>
        <end position="86"/>
    </location>
</feature>
<protein>
    <submittedName>
        <fullName evidence="8">MFS transporter, UMF1 family</fullName>
    </submittedName>
</protein>
<dbReference type="Proteomes" id="UP000199459">
    <property type="component" value="Unassembled WGS sequence"/>
</dbReference>
<evidence type="ECO:0000256" key="5">
    <source>
        <dbReference type="ARBA" id="ARBA00023136"/>
    </source>
</evidence>
<feature type="transmembrane region" description="Helical" evidence="6">
    <location>
        <begin position="7"/>
        <end position="24"/>
    </location>
</feature>
<evidence type="ECO:0000256" key="3">
    <source>
        <dbReference type="ARBA" id="ARBA00022692"/>
    </source>
</evidence>
<evidence type="ECO:0000256" key="4">
    <source>
        <dbReference type="ARBA" id="ARBA00022989"/>
    </source>
</evidence>
<evidence type="ECO:0000256" key="6">
    <source>
        <dbReference type="SAM" id="Phobius"/>
    </source>
</evidence>
<dbReference type="InterPro" id="IPR050495">
    <property type="entry name" value="ATG22/LtaA_families"/>
</dbReference>
<keyword evidence="3 6" id="KW-0812">Transmembrane</keyword>
<dbReference type="OrthoDB" id="9768783at2"/>
<organism evidence="8 9">
    <name type="scientific">Nitrosomonas marina</name>
    <dbReference type="NCBI Taxonomy" id="917"/>
    <lineage>
        <taxon>Bacteria</taxon>
        <taxon>Pseudomonadati</taxon>
        <taxon>Pseudomonadota</taxon>
        <taxon>Betaproteobacteria</taxon>
        <taxon>Nitrosomonadales</taxon>
        <taxon>Nitrosomonadaceae</taxon>
        <taxon>Nitrosomonas</taxon>
    </lineage>
</organism>
<feature type="transmembrane region" description="Helical" evidence="6">
    <location>
        <begin position="260"/>
        <end position="280"/>
    </location>
</feature>
<dbReference type="SUPFAM" id="SSF103473">
    <property type="entry name" value="MFS general substrate transporter"/>
    <property type="match status" value="1"/>
</dbReference>
<feature type="transmembrane region" description="Helical" evidence="6">
    <location>
        <begin position="313"/>
        <end position="335"/>
    </location>
</feature>
<feature type="domain" description="Major facilitator superfamily (MFS) profile" evidence="7">
    <location>
        <begin position="223"/>
        <end position="416"/>
    </location>
</feature>
<dbReference type="InterPro" id="IPR020846">
    <property type="entry name" value="MFS_dom"/>
</dbReference>
<dbReference type="EMBL" id="FOCP01000013">
    <property type="protein sequence ID" value="SEN30683.1"/>
    <property type="molecule type" value="Genomic_DNA"/>
</dbReference>
<accession>A0A1H8FG12</accession>
<dbReference type="PROSITE" id="PS50850">
    <property type="entry name" value="MFS"/>
    <property type="match status" value="1"/>
</dbReference>
<dbReference type="GO" id="GO:0022857">
    <property type="term" value="F:transmembrane transporter activity"/>
    <property type="evidence" value="ECO:0007669"/>
    <property type="project" value="InterPro"/>
</dbReference>
<evidence type="ECO:0000256" key="1">
    <source>
        <dbReference type="ARBA" id="ARBA00004127"/>
    </source>
</evidence>
<evidence type="ECO:0000256" key="2">
    <source>
        <dbReference type="ARBA" id="ARBA00022448"/>
    </source>
</evidence>
<evidence type="ECO:0000259" key="7">
    <source>
        <dbReference type="PROSITE" id="PS50850"/>
    </source>
</evidence>
<dbReference type="GO" id="GO:0012505">
    <property type="term" value="C:endomembrane system"/>
    <property type="evidence" value="ECO:0007669"/>
    <property type="project" value="UniProtKB-SubCell"/>
</dbReference>
<dbReference type="Gene3D" id="1.20.1250.20">
    <property type="entry name" value="MFS general substrate transporter like domains"/>
    <property type="match status" value="1"/>
</dbReference>
<evidence type="ECO:0000313" key="9">
    <source>
        <dbReference type="Proteomes" id="UP000199459"/>
    </source>
</evidence>
<dbReference type="AlphaFoldDB" id="A0A1H8FG12"/>
<evidence type="ECO:0000313" key="8">
    <source>
        <dbReference type="EMBL" id="SEN30683.1"/>
    </source>
</evidence>